<dbReference type="OrthoDB" id="40595at10239"/>
<sequence length="87" mass="10373">MKINQLNNAKKLYETLFAIEFDSTIEEDWTIDNDSLEAKLFLELSDEGKKVYAMSHAKQWANIVMDMEEEEYRSYYGNDLDYILEEM</sequence>
<accession>A0A076YLG6</accession>
<dbReference type="Proteomes" id="UP000202284">
    <property type="component" value="Segment"/>
</dbReference>
<proteinExistence type="predicted"/>
<evidence type="ECO:0000313" key="1">
    <source>
        <dbReference type="EMBL" id="AIK69581.1"/>
    </source>
</evidence>
<dbReference type="GeneID" id="22110180"/>
<reference evidence="1 2" key="1">
    <citation type="submission" date="2014-07" db="EMBL/GenBank/DDBJ databases">
        <authorList>
            <person name="Yuan W."/>
            <person name="Rao X."/>
        </authorList>
    </citation>
    <scope>NUCLEOTIDE SEQUENCE [LARGE SCALE GENOMIC DNA]</scope>
</reference>
<name>A0A076YLG6_9CAUD</name>
<dbReference type="EMBL" id="KM216423">
    <property type="protein sequence ID" value="AIK69581.1"/>
    <property type="molecule type" value="Genomic_DNA"/>
</dbReference>
<dbReference type="RefSeq" id="YP_009099471.1">
    <property type="nucleotide sequence ID" value="NC_025426.1"/>
</dbReference>
<dbReference type="KEGG" id="vg:22110180"/>
<evidence type="ECO:0000313" key="2">
    <source>
        <dbReference type="Proteomes" id="UP000202284"/>
    </source>
</evidence>
<gene>
    <name evidence="1" type="ORF">P108_0134</name>
</gene>
<organism evidence="1 2">
    <name type="scientific">Staphylococcus phage P108</name>
    <dbReference type="NCBI Taxonomy" id="1526408"/>
    <lineage>
        <taxon>Viruses</taxon>
        <taxon>Duplodnaviria</taxon>
        <taxon>Heunggongvirae</taxon>
        <taxon>Uroviricota</taxon>
        <taxon>Caudoviricetes</taxon>
        <taxon>Herelleviridae</taxon>
        <taxon>Twortvirinae</taxon>
        <taxon>Kayvirus</taxon>
        <taxon>Kayvirus P108</taxon>
    </lineage>
</organism>
<protein>
    <submittedName>
        <fullName evidence="1">Uncharacterized protein</fullName>
    </submittedName>
</protein>
<keyword evidence="2" id="KW-1185">Reference proteome</keyword>